<feature type="non-terminal residue" evidence="3">
    <location>
        <position position="1"/>
    </location>
</feature>
<keyword evidence="1" id="KW-0687">Ribonucleoprotein</keyword>
<accession>A0A1A6GR97</accession>
<dbReference type="SUPFAM" id="SSF54768">
    <property type="entry name" value="dsRNA-binding domain-like"/>
    <property type="match status" value="1"/>
</dbReference>
<dbReference type="Pfam" id="PF00333">
    <property type="entry name" value="Ribosomal_S5"/>
    <property type="match status" value="1"/>
</dbReference>
<dbReference type="GO" id="GO:0003735">
    <property type="term" value="F:structural constituent of ribosome"/>
    <property type="evidence" value="ECO:0007669"/>
    <property type="project" value="UniProtKB-UniRule"/>
</dbReference>
<proteinExistence type="predicted"/>
<dbReference type="PROSITE" id="PS50881">
    <property type="entry name" value="S5_DSRBD"/>
    <property type="match status" value="1"/>
</dbReference>
<gene>
    <name evidence="3" type="ORF">A6R68_02746</name>
</gene>
<sequence>EFEIIDFFMGTSLKSEVLKIMPVQKQTLVGQQTRFKAFATIRDYNGHNMRRHSVVNQRPGSPYYRVFYEGHKVFWSLGSLKLCLWQLRLQAES</sequence>
<dbReference type="AlphaFoldDB" id="A0A1A6GR97"/>
<protein>
    <recommendedName>
        <fullName evidence="2">S5 DRBM domain-containing protein</fullName>
    </recommendedName>
</protein>
<evidence type="ECO:0000259" key="2">
    <source>
        <dbReference type="PROSITE" id="PS50881"/>
    </source>
</evidence>
<dbReference type="GO" id="GO:0005840">
    <property type="term" value="C:ribosome"/>
    <property type="evidence" value="ECO:0007669"/>
    <property type="project" value="UniProtKB-KW"/>
</dbReference>
<dbReference type="GO" id="GO:0006412">
    <property type="term" value="P:translation"/>
    <property type="evidence" value="ECO:0007669"/>
    <property type="project" value="InterPro"/>
</dbReference>
<dbReference type="EMBL" id="LZPO01075878">
    <property type="protein sequence ID" value="OBS68711.1"/>
    <property type="molecule type" value="Genomic_DNA"/>
</dbReference>
<dbReference type="InterPro" id="IPR013810">
    <property type="entry name" value="Ribosomal_uS5_N"/>
</dbReference>
<keyword evidence="4" id="KW-1185">Reference proteome</keyword>
<feature type="domain" description="S5 DRBM" evidence="2">
    <location>
        <begin position="13"/>
        <end position="47"/>
    </location>
</feature>
<evidence type="ECO:0000313" key="3">
    <source>
        <dbReference type="EMBL" id="OBS68711.1"/>
    </source>
</evidence>
<dbReference type="Gene3D" id="3.30.160.20">
    <property type="match status" value="1"/>
</dbReference>
<dbReference type="STRING" id="56216.A0A1A6GR97"/>
<dbReference type="OrthoDB" id="10253125at2759"/>
<evidence type="ECO:0000313" key="4">
    <source>
        <dbReference type="Proteomes" id="UP000092124"/>
    </source>
</evidence>
<name>A0A1A6GR97_NEOLE</name>
<dbReference type="GO" id="GO:1990904">
    <property type="term" value="C:ribonucleoprotein complex"/>
    <property type="evidence" value="ECO:0007669"/>
    <property type="project" value="UniProtKB-UniRule"/>
</dbReference>
<reference evidence="3 4" key="1">
    <citation type="submission" date="2016-06" db="EMBL/GenBank/DDBJ databases">
        <title>The Draft Genome Sequence and Annotation of the Desert Woodrat Neotoma lepida.</title>
        <authorList>
            <person name="Campbell M."/>
            <person name="Oakeson K.F."/>
            <person name="Yandell M."/>
            <person name="Halpert J.R."/>
            <person name="Dearing D."/>
        </authorList>
    </citation>
    <scope>NUCLEOTIDE SEQUENCE [LARGE SCALE GENOMIC DNA]</scope>
    <source>
        <strain evidence="3">417</strain>
        <tissue evidence="3">Liver</tissue>
    </source>
</reference>
<organism evidence="3 4">
    <name type="scientific">Neotoma lepida</name>
    <name type="common">Desert woodrat</name>
    <dbReference type="NCBI Taxonomy" id="56216"/>
    <lineage>
        <taxon>Eukaryota</taxon>
        <taxon>Metazoa</taxon>
        <taxon>Chordata</taxon>
        <taxon>Craniata</taxon>
        <taxon>Vertebrata</taxon>
        <taxon>Euteleostomi</taxon>
        <taxon>Mammalia</taxon>
        <taxon>Eutheria</taxon>
        <taxon>Euarchontoglires</taxon>
        <taxon>Glires</taxon>
        <taxon>Rodentia</taxon>
        <taxon>Myomorpha</taxon>
        <taxon>Muroidea</taxon>
        <taxon>Cricetidae</taxon>
        <taxon>Neotominae</taxon>
        <taxon>Neotoma</taxon>
    </lineage>
</organism>
<comment type="caution">
    <text evidence="3">The sequence shown here is derived from an EMBL/GenBank/DDBJ whole genome shotgun (WGS) entry which is preliminary data.</text>
</comment>
<dbReference type="Proteomes" id="UP000092124">
    <property type="component" value="Unassembled WGS sequence"/>
</dbReference>
<keyword evidence="1" id="KW-0689">Ribosomal protein</keyword>
<dbReference type="GO" id="GO:0003723">
    <property type="term" value="F:RNA binding"/>
    <property type="evidence" value="ECO:0007669"/>
    <property type="project" value="InterPro"/>
</dbReference>
<evidence type="ECO:0000256" key="1">
    <source>
        <dbReference type="PROSITE-ProRule" id="PRU00268"/>
    </source>
</evidence>